<dbReference type="Proteomes" id="UP000822688">
    <property type="component" value="Chromosome 9"/>
</dbReference>
<reference evidence="2" key="1">
    <citation type="submission" date="2020-06" db="EMBL/GenBank/DDBJ databases">
        <title>WGS assembly of Ceratodon purpureus strain R40.</title>
        <authorList>
            <person name="Carey S.B."/>
            <person name="Jenkins J."/>
            <person name="Shu S."/>
            <person name="Lovell J.T."/>
            <person name="Sreedasyam A."/>
            <person name="Maumus F."/>
            <person name="Tiley G.P."/>
            <person name="Fernandez-Pozo N."/>
            <person name="Barry K."/>
            <person name="Chen C."/>
            <person name="Wang M."/>
            <person name="Lipzen A."/>
            <person name="Daum C."/>
            <person name="Saski C.A."/>
            <person name="Payton A.C."/>
            <person name="Mcbreen J.C."/>
            <person name="Conrad R.E."/>
            <person name="Kollar L.M."/>
            <person name="Olsson S."/>
            <person name="Huttunen S."/>
            <person name="Landis J.B."/>
            <person name="Wickett N.J."/>
            <person name="Johnson M.G."/>
            <person name="Rensing S.A."/>
            <person name="Grimwood J."/>
            <person name="Schmutz J."/>
            <person name="Mcdaniel S.F."/>
        </authorList>
    </citation>
    <scope>NUCLEOTIDE SEQUENCE</scope>
    <source>
        <strain evidence="2">R40</strain>
    </source>
</reference>
<accession>A0A8T0GXK1</accession>
<evidence type="ECO:0000313" key="3">
    <source>
        <dbReference type="Proteomes" id="UP000822688"/>
    </source>
</evidence>
<dbReference type="AlphaFoldDB" id="A0A8T0GXK1"/>
<name>A0A8T0GXK1_CERPU</name>
<comment type="caution">
    <text evidence="2">The sequence shown here is derived from an EMBL/GenBank/DDBJ whole genome shotgun (WGS) entry which is preliminary data.</text>
</comment>
<sequence length="56" mass="6276">MVFMHSIFILFRSLTGVLSQPFCRLLYVSCNLLSSVASLTEVTLTVFSKIVCSRES</sequence>
<protein>
    <submittedName>
        <fullName evidence="2">Uncharacterized protein</fullName>
    </submittedName>
</protein>
<feature type="signal peptide" evidence="1">
    <location>
        <begin position="1"/>
        <end position="19"/>
    </location>
</feature>
<evidence type="ECO:0000313" key="2">
    <source>
        <dbReference type="EMBL" id="KAG0562478.1"/>
    </source>
</evidence>
<gene>
    <name evidence="2" type="ORF">KC19_9G149800</name>
</gene>
<dbReference type="EMBL" id="CM026430">
    <property type="protein sequence ID" value="KAG0562478.1"/>
    <property type="molecule type" value="Genomic_DNA"/>
</dbReference>
<keyword evidence="3" id="KW-1185">Reference proteome</keyword>
<keyword evidence="1" id="KW-0732">Signal</keyword>
<feature type="chain" id="PRO_5035790437" evidence="1">
    <location>
        <begin position="20"/>
        <end position="56"/>
    </location>
</feature>
<evidence type="ECO:0000256" key="1">
    <source>
        <dbReference type="SAM" id="SignalP"/>
    </source>
</evidence>
<organism evidence="2 3">
    <name type="scientific">Ceratodon purpureus</name>
    <name type="common">Fire moss</name>
    <name type="synonym">Dicranum purpureum</name>
    <dbReference type="NCBI Taxonomy" id="3225"/>
    <lineage>
        <taxon>Eukaryota</taxon>
        <taxon>Viridiplantae</taxon>
        <taxon>Streptophyta</taxon>
        <taxon>Embryophyta</taxon>
        <taxon>Bryophyta</taxon>
        <taxon>Bryophytina</taxon>
        <taxon>Bryopsida</taxon>
        <taxon>Dicranidae</taxon>
        <taxon>Pseudoditrichales</taxon>
        <taxon>Ditrichaceae</taxon>
        <taxon>Ceratodon</taxon>
    </lineage>
</organism>
<proteinExistence type="predicted"/>